<accession>A0A438AKL8</accession>
<feature type="chain" id="PRO_5019272378" description="Lipoprotein" evidence="1">
    <location>
        <begin position="22"/>
        <end position="251"/>
    </location>
</feature>
<protein>
    <recommendedName>
        <fullName evidence="4">Lipoprotein</fullName>
    </recommendedName>
</protein>
<organism evidence="2 3">
    <name type="scientific">Mesobaculum littorinae</name>
    <dbReference type="NCBI Taxonomy" id="2486419"/>
    <lineage>
        <taxon>Bacteria</taxon>
        <taxon>Pseudomonadati</taxon>
        <taxon>Pseudomonadota</taxon>
        <taxon>Alphaproteobacteria</taxon>
        <taxon>Rhodobacterales</taxon>
        <taxon>Roseobacteraceae</taxon>
        <taxon>Mesobaculum</taxon>
    </lineage>
</organism>
<keyword evidence="3" id="KW-1185">Reference proteome</keyword>
<dbReference type="EMBL" id="RQXX01000001">
    <property type="protein sequence ID" value="RVV99371.1"/>
    <property type="molecule type" value="Genomic_DNA"/>
</dbReference>
<name>A0A438AKL8_9RHOB</name>
<comment type="caution">
    <text evidence="2">The sequence shown here is derived from an EMBL/GenBank/DDBJ whole genome shotgun (WGS) entry which is preliminary data.</text>
</comment>
<feature type="signal peptide" evidence="1">
    <location>
        <begin position="1"/>
        <end position="21"/>
    </location>
</feature>
<proteinExistence type="predicted"/>
<dbReference type="AlphaFoldDB" id="A0A438AKL8"/>
<evidence type="ECO:0000313" key="3">
    <source>
        <dbReference type="Proteomes" id="UP000285908"/>
    </source>
</evidence>
<evidence type="ECO:0000256" key="1">
    <source>
        <dbReference type="SAM" id="SignalP"/>
    </source>
</evidence>
<reference evidence="2 3" key="1">
    <citation type="submission" date="2018-11" db="EMBL/GenBank/DDBJ databases">
        <title>Mesobaculum littorinae gen. nov., sp. nov., isolated from Littorina scabra that represents a novel genus of the order Rhodobacteraceae.</title>
        <authorList>
            <person name="Li F."/>
        </authorList>
    </citation>
    <scope>NUCLEOTIDE SEQUENCE [LARGE SCALE GENOMIC DNA]</scope>
    <source>
        <strain evidence="2 3">M0103</strain>
    </source>
</reference>
<evidence type="ECO:0000313" key="2">
    <source>
        <dbReference type="EMBL" id="RVV99371.1"/>
    </source>
</evidence>
<dbReference type="Proteomes" id="UP000285908">
    <property type="component" value="Unassembled WGS sequence"/>
</dbReference>
<sequence>MPRFCSRICLGASLLSSVLLSACVTRARIAAAEREVLAATRSGSPYELADVAALTAAAAATGEAYLGLSDRIATQEDVAALALILGAGVVAHEAAAGAGAGRLARVALPGVAANRAAVYLRPRDGARVLLRAAARQGCIASASLRYAHPTEARESESFRRIADAMFAARLRLREELTRGDLPDATETVVDYGSAIRALINASHGANRPSETQLLDAALTACLDPPARDGGAHYPGSAGVNPAVVVTSRARR</sequence>
<gene>
    <name evidence="2" type="ORF">EKE94_01370</name>
</gene>
<dbReference type="PROSITE" id="PS51257">
    <property type="entry name" value="PROKAR_LIPOPROTEIN"/>
    <property type="match status" value="1"/>
</dbReference>
<evidence type="ECO:0008006" key="4">
    <source>
        <dbReference type="Google" id="ProtNLM"/>
    </source>
</evidence>
<dbReference type="RefSeq" id="WP_127904813.1">
    <property type="nucleotide sequence ID" value="NZ_RQXX01000001.1"/>
</dbReference>
<keyword evidence="1" id="KW-0732">Signal</keyword>